<accession>A0ABU5MVK9</accession>
<comment type="caution">
    <text evidence="1">The sequence shown here is derived from an EMBL/GenBank/DDBJ whole genome shotgun (WGS) entry which is preliminary data.</text>
</comment>
<proteinExistence type="predicted"/>
<evidence type="ECO:0000313" key="1">
    <source>
        <dbReference type="EMBL" id="MDZ8118207.1"/>
    </source>
</evidence>
<dbReference type="Proteomes" id="UP001290861">
    <property type="component" value="Unassembled WGS sequence"/>
</dbReference>
<protein>
    <submittedName>
        <fullName evidence="1">HEPN domain-containing protein</fullName>
    </submittedName>
</protein>
<keyword evidence="2" id="KW-1185">Reference proteome</keyword>
<reference evidence="1 2" key="1">
    <citation type="journal article" date="2024" name="Appl. Environ. Microbiol.">
        <title>Pontiella agarivorans sp. nov., a novel marine anaerobic bacterium capable of degrading macroalgal polysaccharides and fixing nitrogen.</title>
        <authorList>
            <person name="Liu N."/>
            <person name="Kivenson V."/>
            <person name="Peng X."/>
            <person name="Cui Z."/>
            <person name="Lankiewicz T.S."/>
            <person name="Gosselin K.M."/>
            <person name="English C.J."/>
            <person name="Blair E.M."/>
            <person name="O'Malley M.A."/>
            <person name="Valentine D.L."/>
        </authorList>
    </citation>
    <scope>NUCLEOTIDE SEQUENCE [LARGE SCALE GENOMIC DNA]</scope>
    <source>
        <strain evidence="1 2">NLcol2</strain>
    </source>
</reference>
<organism evidence="1 2">
    <name type="scientific">Pontiella agarivorans</name>
    <dbReference type="NCBI Taxonomy" id="3038953"/>
    <lineage>
        <taxon>Bacteria</taxon>
        <taxon>Pseudomonadati</taxon>
        <taxon>Kiritimatiellota</taxon>
        <taxon>Kiritimatiellia</taxon>
        <taxon>Kiritimatiellales</taxon>
        <taxon>Pontiellaceae</taxon>
        <taxon>Pontiella</taxon>
    </lineage>
</organism>
<dbReference type="RefSeq" id="WP_322608005.1">
    <property type="nucleotide sequence ID" value="NZ_JARVCO010000007.1"/>
</dbReference>
<gene>
    <name evidence="1" type="ORF">P9H32_06150</name>
</gene>
<evidence type="ECO:0000313" key="2">
    <source>
        <dbReference type="Proteomes" id="UP001290861"/>
    </source>
</evidence>
<sequence>MKLNHTNLKLKHRESRWRLPEPTNLRIHRGLSWLQAAEATDDIDTRFILLWVSFNSIYARDFDVHETFGEKGRLNRYLGQLVKLDQSDLLFHVVWKNYSDKFCRFSMRVYGYIMSFY</sequence>
<dbReference type="EMBL" id="JARVCO010000007">
    <property type="protein sequence ID" value="MDZ8118207.1"/>
    <property type="molecule type" value="Genomic_DNA"/>
</dbReference>
<name>A0ABU5MVK9_9BACT</name>